<gene>
    <name evidence="1" type="ORF">FLB61_07535</name>
</gene>
<proteinExistence type="predicted"/>
<name>A0ABS7L763_9FIRM</name>
<dbReference type="EMBL" id="VIRV01000009">
    <property type="protein sequence ID" value="MBY0758936.1"/>
    <property type="molecule type" value="Genomic_DNA"/>
</dbReference>
<comment type="caution">
    <text evidence="1">The sequence shown here is derived from an EMBL/GenBank/DDBJ whole genome shotgun (WGS) entry which is preliminary data.</text>
</comment>
<accession>A0ABS7L763</accession>
<reference evidence="1 2" key="1">
    <citation type="journal article" date="2020" name="New Microbes New Infect">
        <title>Sellimonas caecigallum sp. nov., description and genome sequence of a new member of the Sellimonas genus isolated from the cecum of feral chicken.</title>
        <authorList>
            <person name="Wongkuna S."/>
            <person name="Ghimire S."/>
            <person name="Antony L."/>
            <person name="Chankhamhaengdecha S."/>
            <person name="Janvilisri T."/>
            <person name="Scaria J."/>
        </authorList>
    </citation>
    <scope>NUCLEOTIDE SEQUENCE [LARGE SCALE GENOMIC DNA]</scope>
    <source>
        <strain evidence="1 2">SW451</strain>
    </source>
</reference>
<keyword evidence="2" id="KW-1185">Reference proteome</keyword>
<evidence type="ECO:0000313" key="2">
    <source>
        <dbReference type="Proteomes" id="UP000779049"/>
    </source>
</evidence>
<evidence type="ECO:0000313" key="1">
    <source>
        <dbReference type="EMBL" id="MBY0758936.1"/>
    </source>
</evidence>
<dbReference type="RefSeq" id="WP_221919794.1">
    <property type="nucleotide sequence ID" value="NZ_CP173660.1"/>
</dbReference>
<protein>
    <submittedName>
        <fullName evidence="1">Uncharacterized protein</fullName>
    </submittedName>
</protein>
<organism evidence="1 2">
    <name type="scientific">Sellimonas caecigallum</name>
    <dbReference type="NCBI Taxonomy" id="2592333"/>
    <lineage>
        <taxon>Bacteria</taxon>
        <taxon>Bacillati</taxon>
        <taxon>Bacillota</taxon>
        <taxon>Clostridia</taxon>
        <taxon>Lachnospirales</taxon>
        <taxon>Lachnospiraceae</taxon>
        <taxon>Sellimonas</taxon>
    </lineage>
</organism>
<sequence>MRYRIEYADGRCCNFANSRKELLEWLKLLKDEEITDIRKIYKNGVTDSVLEKYRGYVDKNAGW</sequence>
<dbReference type="Proteomes" id="UP000779049">
    <property type="component" value="Unassembled WGS sequence"/>
</dbReference>